<gene>
    <name evidence="2" type="primary">Lamp3</name>
</gene>
<accession>A0AC58MK35</accession>
<evidence type="ECO:0000313" key="1">
    <source>
        <dbReference type="Proteomes" id="UP001732720"/>
    </source>
</evidence>
<evidence type="ECO:0000313" key="2">
    <source>
        <dbReference type="RefSeq" id="XP_073929765.1"/>
    </source>
</evidence>
<proteinExistence type="predicted"/>
<reference evidence="2" key="1">
    <citation type="submission" date="2025-08" db="UniProtKB">
        <authorList>
            <consortium name="RefSeq"/>
        </authorList>
    </citation>
    <scope>IDENTIFICATION</scope>
</reference>
<name>A0AC58MK35_CASCN</name>
<sequence length="421" mass="45084">MLWQLSSAVVLFMSLAVILHDGHQIRAKAIPETRDCLQPIIAATGQATAKSVLQPTNEAPQRTSAARSIDGHITSLIASETSNSEIPTHTTIKTPTTMSVTTESPPPTSPIIYTLVTSNNSHTTPITDTTIGPGSTPYSQQLITSLAPTTGTSSSTVSHTTGKTPGHSSQTTLPKTLSAATLKSTTHQKPTPPTHAQGTPTAIHNATQTASPASTVPGPTLAPQPSSVKIGTYRVLNGSRLCIKAEMGIELIVQEELVFSPPRYFNINPNVTHASGKCGSRKSNLLLSFQGGCVNLTFTKEENSYYISEMGAYLTISNPEKTYQGMKNAVMFETVVGHSFKCVSEQSLQLSSQLQLKTMNVQLQAFDFEGDGFGNAEECFSDRNRREIPVAVGLSIAGLLVVLLTASLVARKRPSREYERM</sequence>
<organism evidence="1 2">
    <name type="scientific">Castor canadensis</name>
    <name type="common">American beaver</name>
    <dbReference type="NCBI Taxonomy" id="51338"/>
    <lineage>
        <taxon>Eukaryota</taxon>
        <taxon>Metazoa</taxon>
        <taxon>Chordata</taxon>
        <taxon>Craniata</taxon>
        <taxon>Vertebrata</taxon>
        <taxon>Euteleostomi</taxon>
        <taxon>Mammalia</taxon>
        <taxon>Eutheria</taxon>
        <taxon>Euarchontoglires</taxon>
        <taxon>Glires</taxon>
        <taxon>Rodentia</taxon>
        <taxon>Castorimorpha</taxon>
        <taxon>Castoridae</taxon>
        <taxon>Castor</taxon>
    </lineage>
</organism>
<keyword evidence="1" id="KW-1185">Reference proteome</keyword>
<dbReference type="RefSeq" id="XP_073929765.1">
    <property type="nucleotide sequence ID" value="XM_074073664.1"/>
</dbReference>
<protein>
    <submittedName>
        <fullName evidence="2">Lysosome-associated membrane glycoprotein 3 isoform X1</fullName>
    </submittedName>
</protein>
<dbReference type="Proteomes" id="UP001732720">
    <property type="component" value="Chromosome 5"/>
</dbReference>